<gene>
    <name evidence="2" type="ORF">NEMVEDRAFT_v1g8806</name>
</gene>
<dbReference type="InterPro" id="IPR013637">
    <property type="entry name" value="Lys_sp_deMease-like_dom"/>
</dbReference>
<dbReference type="KEGG" id="nve:5499958"/>
<dbReference type="Proteomes" id="UP000001593">
    <property type="component" value="Unassembled WGS sequence"/>
</dbReference>
<feature type="non-terminal residue" evidence="2">
    <location>
        <position position="89"/>
    </location>
</feature>
<keyword evidence="3" id="KW-1185">Reference proteome</keyword>
<dbReference type="PhylomeDB" id="A7T3S0"/>
<dbReference type="HOGENOM" id="CLU_2549461_0_0_1"/>
<protein>
    <recommendedName>
        <fullName evidence="1">Lysine-specific demethylase-like domain-containing protein</fullName>
    </recommendedName>
</protein>
<dbReference type="STRING" id="45351.A7T3S0"/>
<dbReference type="InParanoid" id="A7T3S0"/>
<accession>A7T3S0</accession>
<evidence type="ECO:0000313" key="2">
    <source>
        <dbReference type="EMBL" id="EDO29394.1"/>
    </source>
</evidence>
<dbReference type="eggNOG" id="KOG1246">
    <property type="taxonomic scope" value="Eukaryota"/>
</dbReference>
<dbReference type="AlphaFoldDB" id="A7T3S0"/>
<reference evidence="2 3" key="1">
    <citation type="journal article" date="2007" name="Science">
        <title>Sea anemone genome reveals ancestral eumetazoan gene repertoire and genomic organization.</title>
        <authorList>
            <person name="Putnam N.H."/>
            <person name="Srivastava M."/>
            <person name="Hellsten U."/>
            <person name="Dirks B."/>
            <person name="Chapman J."/>
            <person name="Salamov A."/>
            <person name="Terry A."/>
            <person name="Shapiro H."/>
            <person name="Lindquist E."/>
            <person name="Kapitonov V.V."/>
            <person name="Jurka J."/>
            <person name="Genikhovich G."/>
            <person name="Grigoriev I.V."/>
            <person name="Lucas S.M."/>
            <person name="Steele R.E."/>
            <person name="Finnerty J.R."/>
            <person name="Technau U."/>
            <person name="Martindale M.Q."/>
            <person name="Rokhsar D.S."/>
        </authorList>
    </citation>
    <scope>NUCLEOTIDE SEQUENCE [LARGE SCALE GENOMIC DNA]</scope>
    <source>
        <strain evidence="3">CH2 X CH6</strain>
    </source>
</reference>
<evidence type="ECO:0000259" key="1">
    <source>
        <dbReference type="Pfam" id="PF08429"/>
    </source>
</evidence>
<dbReference type="EMBL" id="DS470619">
    <property type="protein sequence ID" value="EDO29394.1"/>
    <property type="molecule type" value="Genomic_DNA"/>
</dbReference>
<name>A7T3S0_NEMVE</name>
<organism evidence="2 3">
    <name type="scientific">Nematostella vectensis</name>
    <name type="common">Starlet sea anemone</name>
    <dbReference type="NCBI Taxonomy" id="45351"/>
    <lineage>
        <taxon>Eukaryota</taxon>
        <taxon>Metazoa</taxon>
        <taxon>Cnidaria</taxon>
        <taxon>Anthozoa</taxon>
        <taxon>Hexacorallia</taxon>
        <taxon>Actiniaria</taxon>
        <taxon>Edwardsiidae</taxon>
        <taxon>Nematostella</taxon>
    </lineage>
</organism>
<dbReference type="Pfam" id="PF08429">
    <property type="entry name" value="PLU-1"/>
    <property type="match status" value="1"/>
</dbReference>
<sequence length="89" mass="10356">VPVYLPNVSALKESLRKAKEWSDKVDQVQNDEYYPYLDVLETLVMRGRPIPVRLEQLPQMESQVAAARAWRDRAARTFLKKNSQTPLLE</sequence>
<proteinExistence type="predicted"/>
<feature type="non-terminal residue" evidence="2">
    <location>
        <position position="1"/>
    </location>
</feature>
<evidence type="ECO:0000313" key="3">
    <source>
        <dbReference type="Proteomes" id="UP000001593"/>
    </source>
</evidence>
<feature type="domain" description="Lysine-specific demethylase-like" evidence="1">
    <location>
        <begin position="1"/>
        <end position="89"/>
    </location>
</feature>